<proteinExistence type="predicted"/>
<accession>A0A9X8RLF3</accession>
<sequence>MPVYYPFISYENKVKLLTIYPDDYHEYSSERFKYDEDGEKIVFFSEEEGIKWLVENIKADKIDPEYNIDSNNSYLWEEFMK</sequence>
<gene>
    <name evidence="1" type="ORF">SAMEA3375112_03309</name>
</gene>
<dbReference type="RefSeq" id="WP_021402145.1">
    <property type="nucleotide sequence ID" value="NZ_CP149699.1"/>
</dbReference>
<dbReference type="Proteomes" id="UP000189137">
    <property type="component" value="Unassembled WGS sequence"/>
</dbReference>
<evidence type="ECO:0000313" key="2">
    <source>
        <dbReference type="Proteomes" id="UP000189137"/>
    </source>
</evidence>
<comment type="caution">
    <text evidence="1">The sequence shown here is derived from an EMBL/GenBank/DDBJ whole genome shotgun (WGS) entry which is preliminary data.</text>
</comment>
<dbReference type="AlphaFoldDB" id="A0A9X8RLF3"/>
<name>A0A9X8RLF3_CLODI</name>
<organism evidence="1 2">
    <name type="scientific">Clostridioides difficile</name>
    <name type="common">Peptoclostridium difficile</name>
    <dbReference type="NCBI Taxonomy" id="1496"/>
    <lineage>
        <taxon>Bacteria</taxon>
        <taxon>Bacillati</taxon>
        <taxon>Bacillota</taxon>
        <taxon>Clostridia</taxon>
        <taxon>Peptostreptococcales</taxon>
        <taxon>Peptostreptococcaceae</taxon>
        <taxon>Clostridioides</taxon>
    </lineage>
</organism>
<protein>
    <submittedName>
        <fullName evidence="1">Uncharacterized protein</fullName>
    </submittedName>
</protein>
<reference evidence="1 2" key="1">
    <citation type="submission" date="2017-02" db="EMBL/GenBank/DDBJ databases">
        <authorList>
            <consortium name="Pathogen Informatics"/>
        </authorList>
    </citation>
    <scope>NUCLEOTIDE SEQUENCE [LARGE SCALE GENOMIC DNA]</scope>
    <source>
        <strain evidence="1 2">VRECD0157</strain>
    </source>
</reference>
<dbReference type="EMBL" id="FUPS01000014">
    <property type="protein sequence ID" value="SJS97778.1"/>
    <property type="molecule type" value="Genomic_DNA"/>
</dbReference>
<evidence type="ECO:0000313" key="1">
    <source>
        <dbReference type="EMBL" id="SJS97778.1"/>
    </source>
</evidence>